<feature type="region of interest" description="Disordered" evidence="1">
    <location>
        <begin position="108"/>
        <end position="167"/>
    </location>
</feature>
<evidence type="ECO:0000256" key="1">
    <source>
        <dbReference type="SAM" id="MobiDB-lite"/>
    </source>
</evidence>
<dbReference type="Pfam" id="PF12776">
    <property type="entry name" value="Myb_DNA-bind_3"/>
    <property type="match status" value="1"/>
</dbReference>
<dbReference type="AlphaFoldDB" id="A0A9Q0FVY8"/>
<reference evidence="3" key="1">
    <citation type="submission" date="2022-02" db="EMBL/GenBank/DDBJ databases">
        <authorList>
            <person name="Henning P.M."/>
            <person name="McCubbin A.G."/>
            <person name="Shore J.S."/>
        </authorList>
    </citation>
    <scope>NUCLEOTIDE SEQUENCE</scope>
    <source>
        <strain evidence="3">F60SS</strain>
        <tissue evidence="3">Leaves</tissue>
    </source>
</reference>
<dbReference type="PANTHER" id="PTHR47584:SF18">
    <property type="entry name" value="MYB_SANT-LIKE DOMAIN-CONTAINING PROTEIN"/>
    <property type="match status" value="1"/>
</dbReference>
<dbReference type="InterPro" id="IPR024752">
    <property type="entry name" value="Myb/SANT-like_dom"/>
</dbReference>
<accession>A0A9Q0FVY8</accession>
<comment type="caution">
    <text evidence="3">The sequence shown here is derived from an EMBL/GenBank/DDBJ whole genome shotgun (WGS) entry which is preliminary data.</text>
</comment>
<feature type="domain" description="Myb/SANT-like" evidence="2">
    <location>
        <begin position="5"/>
        <end position="72"/>
    </location>
</feature>
<organism evidence="3 4">
    <name type="scientific">Turnera subulata</name>
    <dbReference type="NCBI Taxonomy" id="218843"/>
    <lineage>
        <taxon>Eukaryota</taxon>
        <taxon>Viridiplantae</taxon>
        <taxon>Streptophyta</taxon>
        <taxon>Embryophyta</taxon>
        <taxon>Tracheophyta</taxon>
        <taxon>Spermatophyta</taxon>
        <taxon>Magnoliopsida</taxon>
        <taxon>eudicotyledons</taxon>
        <taxon>Gunneridae</taxon>
        <taxon>Pentapetalae</taxon>
        <taxon>rosids</taxon>
        <taxon>fabids</taxon>
        <taxon>Malpighiales</taxon>
        <taxon>Passifloraceae</taxon>
        <taxon>Turnera</taxon>
    </lineage>
</organism>
<dbReference type="PANTHER" id="PTHR47584">
    <property type="match status" value="1"/>
</dbReference>
<dbReference type="Proteomes" id="UP001141552">
    <property type="component" value="Unassembled WGS sequence"/>
</dbReference>
<proteinExistence type="predicted"/>
<dbReference type="InterPro" id="IPR045026">
    <property type="entry name" value="LIMYB"/>
</dbReference>
<keyword evidence="4" id="KW-1185">Reference proteome</keyword>
<feature type="compositionally biased region" description="Low complexity" evidence="1">
    <location>
        <begin position="110"/>
        <end position="121"/>
    </location>
</feature>
<dbReference type="EMBL" id="JAKUCV010003771">
    <property type="protein sequence ID" value="KAJ4837650.1"/>
    <property type="molecule type" value="Genomic_DNA"/>
</dbReference>
<name>A0A9Q0FVY8_9ROSI</name>
<feature type="compositionally biased region" description="Polar residues" evidence="1">
    <location>
        <begin position="136"/>
        <end position="149"/>
    </location>
</feature>
<evidence type="ECO:0000259" key="2">
    <source>
        <dbReference type="Pfam" id="PF12776"/>
    </source>
</evidence>
<evidence type="ECO:0000313" key="3">
    <source>
        <dbReference type="EMBL" id="KAJ4837650.1"/>
    </source>
</evidence>
<protein>
    <recommendedName>
        <fullName evidence="2">Myb/SANT-like domain-containing protein</fullName>
    </recommendedName>
</protein>
<reference evidence="3" key="2">
    <citation type="journal article" date="2023" name="Plants (Basel)">
        <title>Annotation of the Turnera subulata (Passifloraceae) Draft Genome Reveals the S-Locus Evolved after the Divergence of Turneroideae from Passifloroideae in a Stepwise Manner.</title>
        <authorList>
            <person name="Henning P.M."/>
            <person name="Roalson E.H."/>
            <person name="Mir W."/>
            <person name="McCubbin A.G."/>
            <person name="Shore J.S."/>
        </authorList>
    </citation>
    <scope>NUCLEOTIDE SEQUENCE</scope>
    <source>
        <strain evidence="3">F60SS</strain>
    </source>
</reference>
<sequence>MCVAGFNEEAWDHVCQEFNKETGKNYDKMELKRRVSLLQKRHRILKPLYDEDGFGWDYRRKMVVVEDDVWQELLQAFPEIQPYRRWGCPFYEELSVIFTEPIATGEHAISSGRNSSASRSNGRNRRGNCRGAANSVATNVDPATNPSSSKKSKGTAPVPQSDEPSSASHCVTILNGMEGVDRRLCNAALDLFQNEFWRNTFLSLKSEKRLNWLKAMLPNAQP</sequence>
<dbReference type="OrthoDB" id="1716270at2759"/>
<gene>
    <name evidence="3" type="ORF">Tsubulata_032335</name>
</gene>
<evidence type="ECO:0000313" key="4">
    <source>
        <dbReference type="Proteomes" id="UP001141552"/>
    </source>
</evidence>